<name>A0A0D6EWG5_9PROT</name>
<evidence type="ECO:0000256" key="3">
    <source>
        <dbReference type="ARBA" id="ARBA00022618"/>
    </source>
</evidence>
<keyword evidence="11" id="KW-1185">Reference proteome</keyword>
<sequence>MTKVNFILFFVILLMALAKINSQHQSRKLYFELDQQKEISQKLNSEYSQLQLEQSTWAMHGRIEEVAKKLLKMKTPEPKKIILLERP</sequence>
<accession>A0A0D6EWG5</accession>
<dbReference type="RefSeq" id="WP_046488777.1">
    <property type="nucleotide sequence ID" value="NZ_CP040978.1"/>
</dbReference>
<dbReference type="HAMAP" id="MF_00910">
    <property type="entry name" value="FtsL"/>
    <property type="match status" value="1"/>
</dbReference>
<evidence type="ECO:0000256" key="7">
    <source>
        <dbReference type="ARBA" id="ARBA00023306"/>
    </source>
</evidence>
<protein>
    <recommendedName>
        <fullName evidence="8 9">Cell division protein FtsL</fullName>
    </recommendedName>
</protein>
<dbReference type="GO" id="GO:0032153">
    <property type="term" value="C:cell division site"/>
    <property type="evidence" value="ECO:0007669"/>
    <property type="project" value="UniProtKB-UniRule"/>
</dbReference>
<dbReference type="STRING" id="1581557.BN1208_1179"/>
<dbReference type="GO" id="GO:0005886">
    <property type="term" value="C:plasma membrane"/>
    <property type="evidence" value="ECO:0007669"/>
    <property type="project" value="UniProtKB-SubCell"/>
</dbReference>
<comment type="subunit">
    <text evidence="8">Part of a complex composed of FtsB, FtsL and FtsQ.</text>
</comment>
<evidence type="ECO:0000256" key="9">
    <source>
        <dbReference type="NCBIfam" id="TIGR02209"/>
    </source>
</evidence>
<dbReference type="PANTHER" id="PTHR37479">
    <property type="entry name" value="CELL DIVISION PROTEIN FTSL"/>
    <property type="match status" value="1"/>
</dbReference>
<keyword evidence="4 8" id="KW-0812">Transmembrane</keyword>
<gene>
    <name evidence="8 10" type="primary">ftsL</name>
    <name evidence="10" type="ORF">BN1208_1179</name>
</gene>
<dbReference type="Proteomes" id="UP000064007">
    <property type="component" value="Chromosome 1"/>
</dbReference>
<keyword evidence="6 8" id="KW-0472">Membrane</keyword>
<reference evidence="11" key="1">
    <citation type="submission" date="2014-12" db="EMBL/GenBank/DDBJ databases">
        <authorList>
            <person name="Salcher M.M."/>
        </authorList>
    </citation>
    <scope>NUCLEOTIDE SEQUENCE [LARGE SCALE GENOMIC DNA]</scope>
    <source>
        <strain evidence="11">MMS-10A-171</strain>
    </source>
</reference>
<dbReference type="OrthoDB" id="9153760at2"/>
<evidence type="ECO:0000313" key="11">
    <source>
        <dbReference type="Proteomes" id="UP000064007"/>
    </source>
</evidence>
<keyword evidence="7 8" id="KW-0131">Cell cycle</keyword>
<keyword evidence="3 8" id="KW-0132">Cell division</keyword>
<dbReference type="GO" id="GO:0043093">
    <property type="term" value="P:FtsZ-dependent cytokinesis"/>
    <property type="evidence" value="ECO:0007669"/>
    <property type="project" value="UniProtKB-UniRule"/>
</dbReference>
<comment type="function">
    <text evidence="8">Essential cell division protein. May link together the upstream cell division proteins, which are predominantly cytoplasmic, with the downstream cell division proteins, which are predominantly periplasmic.</text>
</comment>
<dbReference type="EMBL" id="LN827929">
    <property type="protein sequence ID" value="CEZ20060.1"/>
    <property type="molecule type" value="Genomic_DNA"/>
</dbReference>
<dbReference type="NCBIfam" id="TIGR02209">
    <property type="entry name" value="ftsL_broad"/>
    <property type="match status" value="1"/>
</dbReference>
<keyword evidence="5 8" id="KW-1133">Transmembrane helix</keyword>
<comment type="similarity">
    <text evidence="8">Belongs to the FtsL family.</text>
</comment>
<proteinExistence type="inferred from homology"/>
<evidence type="ECO:0000256" key="6">
    <source>
        <dbReference type="ARBA" id="ARBA00023136"/>
    </source>
</evidence>
<evidence type="ECO:0000256" key="2">
    <source>
        <dbReference type="ARBA" id="ARBA00022475"/>
    </source>
</evidence>
<evidence type="ECO:0000256" key="8">
    <source>
        <dbReference type="HAMAP-Rule" id="MF_00910"/>
    </source>
</evidence>
<dbReference type="HOGENOM" id="CLU_156524_0_2_4"/>
<keyword evidence="2 8" id="KW-1003">Cell membrane</keyword>
<evidence type="ECO:0000256" key="4">
    <source>
        <dbReference type="ARBA" id="ARBA00022692"/>
    </source>
</evidence>
<comment type="subcellular location">
    <subcellularLocation>
        <location evidence="8">Cell inner membrane</location>
        <topology evidence="8">Single-pass type II membrane protein</topology>
    </subcellularLocation>
    <subcellularLocation>
        <location evidence="1">Cell membrane</location>
        <topology evidence="1">Single-pass type II membrane protein</topology>
    </subcellularLocation>
    <text evidence="8">Localizes to the division septum where it forms a ring structure.</text>
</comment>
<dbReference type="GeneID" id="99990499"/>
<dbReference type="KEGG" id="mbat:BN1208_1179"/>
<evidence type="ECO:0000256" key="1">
    <source>
        <dbReference type="ARBA" id="ARBA00004401"/>
    </source>
</evidence>
<keyword evidence="8" id="KW-0997">Cell inner membrane</keyword>
<dbReference type="PANTHER" id="PTHR37479:SF1">
    <property type="entry name" value="CELL DIVISION PROTEIN FTSL"/>
    <property type="match status" value="1"/>
</dbReference>
<organism evidence="10 11">
    <name type="scientific">Candidatus Methylopumilus planktonicus</name>
    <dbReference type="NCBI Taxonomy" id="1581557"/>
    <lineage>
        <taxon>Bacteria</taxon>
        <taxon>Pseudomonadati</taxon>
        <taxon>Pseudomonadota</taxon>
        <taxon>Betaproteobacteria</taxon>
        <taxon>Nitrosomonadales</taxon>
        <taxon>Methylophilaceae</taxon>
        <taxon>Candidatus Methylopumilus</taxon>
    </lineage>
</organism>
<dbReference type="Pfam" id="PF04999">
    <property type="entry name" value="FtsL"/>
    <property type="match status" value="1"/>
</dbReference>
<evidence type="ECO:0000256" key="5">
    <source>
        <dbReference type="ARBA" id="ARBA00022989"/>
    </source>
</evidence>
<dbReference type="InterPro" id="IPR011922">
    <property type="entry name" value="Cell_div_FtsL"/>
</dbReference>
<evidence type="ECO:0000313" key="10">
    <source>
        <dbReference type="EMBL" id="CEZ20060.1"/>
    </source>
</evidence>
<dbReference type="AlphaFoldDB" id="A0A0D6EWG5"/>